<accession>A0ACB9DWX9</accession>
<sequence>MLIASLLVNKSMCKIASNTRNDTIPSGLSSRGDKENNMGPHQDKSTENESSGPKAWKVYMRSKHNERHV</sequence>
<proteinExistence type="predicted"/>
<comment type="caution">
    <text evidence="1">The sequence shown here is derived from an EMBL/GenBank/DDBJ whole genome shotgun (WGS) entry which is preliminary data.</text>
</comment>
<dbReference type="Proteomes" id="UP001055811">
    <property type="component" value="Linkage Group LG04"/>
</dbReference>
<reference evidence="1 2" key="2">
    <citation type="journal article" date="2022" name="Mol. Ecol. Resour.">
        <title>The genomes of chicory, endive, great burdock and yacon provide insights into Asteraceae paleo-polyploidization history and plant inulin production.</title>
        <authorList>
            <person name="Fan W."/>
            <person name="Wang S."/>
            <person name="Wang H."/>
            <person name="Wang A."/>
            <person name="Jiang F."/>
            <person name="Liu H."/>
            <person name="Zhao H."/>
            <person name="Xu D."/>
            <person name="Zhang Y."/>
        </authorList>
    </citation>
    <scope>NUCLEOTIDE SEQUENCE [LARGE SCALE GENOMIC DNA]</scope>
    <source>
        <strain evidence="2">cv. Punajuju</strain>
        <tissue evidence="1">Leaves</tissue>
    </source>
</reference>
<evidence type="ECO:0000313" key="1">
    <source>
        <dbReference type="EMBL" id="KAI3750747.1"/>
    </source>
</evidence>
<protein>
    <submittedName>
        <fullName evidence="1">Uncharacterized protein</fullName>
    </submittedName>
</protein>
<reference evidence="2" key="1">
    <citation type="journal article" date="2022" name="Mol. Ecol. Resour.">
        <title>The genomes of chicory, endive, great burdock and yacon provide insights into Asteraceae palaeo-polyploidization history and plant inulin production.</title>
        <authorList>
            <person name="Fan W."/>
            <person name="Wang S."/>
            <person name="Wang H."/>
            <person name="Wang A."/>
            <person name="Jiang F."/>
            <person name="Liu H."/>
            <person name="Zhao H."/>
            <person name="Xu D."/>
            <person name="Zhang Y."/>
        </authorList>
    </citation>
    <scope>NUCLEOTIDE SEQUENCE [LARGE SCALE GENOMIC DNA]</scope>
    <source>
        <strain evidence="2">cv. Punajuju</strain>
    </source>
</reference>
<dbReference type="EMBL" id="CM042012">
    <property type="protein sequence ID" value="KAI3750747.1"/>
    <property type="molecule type" value="Genomic_DNA"/>
</dbReference>
<keyword evidence="2" id="KW-1185">Reference proteome</keyword>
<organism evidence="1 2">
    <name type="scientific">Cichorium intybus</name>
    <name type="common">Chicory</name>
    <dbReference type="NCBI Taxonomy" id="13427"/>
    <lineage>
        <taxon>Eukaryota</taxon>
        <taxon>Viridiplantae</taxon>
        <taxon>Streptophyta</taxon>
        <taxon>Embryophyta</taxon>
        <taxon>Tracheophyta</taxon>
        <taxon>Spermatophyta</taxon>
        <taxon>Magnoliopsida</taxon>
        <taxon>eudicotyledons</taxon>
        <taxon>Gunneridae</taxon>
        <taxon>Pentapetalae</taxon>
        <taxon>asterids</taxon>
        <taxon>campanulids</taxon>
        <taxon>Asterales</taxon>
        <taxon>Asteraceae</taxon>
        <taxon>Cichorioideae</taxon>
        <taxon>Cichorieae</taxon>
        <taxon>Cichoriinae</taxon>
        <taxon>Cichorium</taxon>
    </lineage>
</organism>
<name>A0ACB9DWX9_CICIN</name>
<gene>
    <name evidence="1" type="ORF">L2E82_21539</name>
</gene>
<evidence type="ECO:0000313" key="2">
    <source>
        <dbReference type="Proteomes" id="UP001055811"/>
    </source>
</evidence>